<dbReference type="PANTHER" id="PTHR43280:SF2">
    <property type="entry name" value="HTH-TYPE TRANSCRIPTIONAL REGULATOR EXSA"/>
    <property type="match status" value="1"/>
</dbReference>
<dbReference type="PROSITE" id="PS00041">
    <property type="entry name" value="HTH_ARAC_FAMILY_1"/>
    <property type="match status" value="1"/>
</dbReference>
<dbReference type="SMART" id="SM00342">
    <property type="entry name" value="HTH_ARAC"/>
    <property type="match status" value="1"/>
</dbReference>
<organism evidence="5 6">
    <name type="scientific">Paenibacillus agaridevorans</name>
    <dbReference type="NCBI Taxonomy" id="171404"/>
    <lineage>
        <taxon>Bacteria</taxon>
        <taxon>Bacillati</taxon>
        <taxon>Bacillota</taxon>
        <taxon>Bacilli</taxon>
        <taxon>Bacillales</taxon>
        <taxon>Paenibacillaceae</taxon>
        <taxon>Paenibacillus</taxon>
    </lineage>
</organism>
<dbReference type="PROSITE" id="PS01124">
    <property type="entry name" value="HTH_ARAC_FAMILY_2"/>
    <property type="match status" value="1"/>
</dbReference>
<reference evidence="5 6" key="1">
    <citation type="submission" date="2017-08" db="EMBL/GenBank/DDBJ databases">
        <title>Substantial Increase in Enzyme Production by Combined Drug-Resistance Mutations in Paenibacillus agaridevorans.</title>
        <authorList>
            <person name="Tanaka Y."/>
            <person name="Funane K."/>
            <person name="Hosaka T."/>
            <person name="Shiwa Y."/>
            <person name="Fujita N."/>
            <person name="Miyazaki T."/>
            <person name="Yoshikawa H."/>
            <person name="Murakami K."/>
            <person name="Kasahara K."/>
            <person name="Inaoka T."/>
            <person name="Hiraga Y."/>
            <person name="Ochi K."/>
        </authorList>
    </citation>
    <scope>NUCLEOTIDE SEQUENCE [LARGE SCALE GENOMIC DNA]</scope>
    <source>
        <strain evidence="5 6">T-3040</strain>
    </source>
</reference>
<dbReference type="Proteomes" id="UP000245202">
    <property type="component" value="Unassembled WGS sequence"/>
</dbReference>
<proteinExistence type="predicted"/>
<keyword evidence="6" id="KW-1185">Reference proteome</keyword>
<sequence length="269" mass="30585">MDIEQRKQAGTAPLVQYVLRSIRLIVAGEQAEMSDSDGSDRNDKDSFELLIIMSGMGQGKCYLQGPGRTLSLVQEVMSCSYYRVCFVTSGDAASSLLPDKQELACAPFAKMMELLDELYLLRGASDELELFQRFVRFQELLLFLFRQNAPAAEDKETDSERHGIELSIRHIHQYYRELLTVEELASLAGIDRWKYTRLFKEATGQVPLQYLNEVRINQAKKWLASADDKLLDIALNAGFNNEYYFNRRFKQTVGMSPGHTVAAARDSLE</sequence>
<dbReference type="GO" id="GO:0043565">
    <property type="term" value="F:sequence-specific DNA binding"/>
    <property type="evidence" value="ECO:0007669"/>
    <property type="project" value="InterPro"/>
</dbReference>
<accession>A0A2R5F2P5</accession>
<dbReference type="EMBL" id="BDQX01000339">
    <property type="protein sequence ID" value="GBG10593.1"/>
    <property type="molecule type" value="Genomic_DNA"/>
</dbReference>
<keyword evidence="1" id="KW-0805">Transcription regulation</keyword>
<gene>
    <name evidence="5" type="ORF">PAT3040_05344</name>
</gene>
<dbReference type="InterPro" id="IPR018060">
    <property type="entry name" value="HTH_AraC"/>
</dbReference>
<keyword evidence="3" id="KW-0804">Transcription</keyword>
<dbReference type="InterPro" id="IPR018062">
    <property type="entry name" value="HTH_AraC-typ_CS"/>
</dbReference>
<evidence type="ECO:0000256" key="2">
    <source>
        <dbReference type="ARBA" id="ARBA00023125"/>
    </source>
</evidence>
<dbReference type="Pfam" id="PF12833">
    <property type="entry name" value="HTH_18"/>
    <property type="match status" value="1"/>
</dbReference>
<dbReference type="SUPFAM" id="SSF46689">
    <property type="entry name" value="Homeodomain-like"/>
    <property type="match status" value="2"/>
</dbReference>
<protein>
    <submittedName>
        <fullName evidence="5">Putative AraC family transcriptional regulator</fullName>
    </submittedName>
</protein>
<dbReference type="Gene3D" id="1.10.10.60">
    <property type="entry name" value="Homeodomain-like"/>
    <property type="match status" value="2"/>
</dbReference>
<dbReference type="AlphaFoldDB" id="A0A2R5F2P5"/>
<comment type="caution">
    <text evidence="5">The sequence shown here is derived from an EMBL/GenBank/DDBJ whole genome shotgun (WGS) entry which is preliminary data.</text>
</comment>
<name>A0A2R5F2P5_9BACL</name>
<dbReference type="RefSeq" id="WP_258235170.1">
    <property type="nucleotide sequence ID" value="NZ_BDQX01000339.1"/>
</dbReference>
<evidence type="ECO:0000256" key="1">
    <source>
        <dbReference type="ARBA" id="ARBA00023015"/>
    </source>
</evidence>
<keyword evidence="2" id="KW-0238">DNA-binding</keyword>
<evidence type="ECO:0000313" key="6">
    <source>
        <dbReference type="Proteomes" id="UP000245202"/>
    </source>
</evidence>
<feature type="domain" description="HTH araC/xylS-type" evidence="4">
    <location>
        <begin position="165"/>
        <end position="263"/>
    </location>
</feature>
<dbReference type="PANTHER" id="PTHR43280">
    <property type="entry name" value="ARAC-FAMILY TRANSCRIPTIONAL REGULATOR"/>
    <property type="match status" value="1"/>
</dbReference>
<evidence type="ECO:0000259" key="4">
    <source>
        <dbReference type="PROSITE" id="PS01124"/>
    </source>
</evidence>
<evidence type="ECO:0000313" key="5">
    <source>
        <dbReference type="EMBL" id="GBG10593.1"/>
    </source>
</evidence>
<dbReference type="InterPro" id="IPR009057">
    <property type="entry name" value="Homeodomain-like_sf"/>
</dbReference>
<evidence type="ECO:0000256" key="3">
    <source>
        <dbReference type="ARBA" id="ARBA00023163"/>
    </source>
</evidence>
<dbReference type="GO" id="GO:0003700">
    <property type="term" value="F:DNA-binding transcription factor activity"/>
    <property type="evidence" value="ECO:0007669"/>
    <property type="project" value="InterPro"/>
</dbReference>